<dbReference type="SUPFAM" id="SSF55073">
    <property type="entry name" value="Nucleotide cyclase"/>
    <property type="match status" value="1"/>
</dbReference>
<evidence type="ECO:0000313" key="5">
    <source>
        <dbReference type="Proteomes" id="UP000183469"/>
    </source>
</evidence>
<proteinExistence type="predicted"/>
<dbReference type="OrthoDB" id="1674430at2"/>
<keyword evidence="1" id="KW-0812">Transmembrane</keyword>
<dbReference type="EMBL" id="FNQG01000006">
    <property type="protein sequence ID" value="SEA02012.1"/>
    <property type="molecule type" value="Genomic_DNA"/>
</dbReference>
<dbReference type="PANTHER" id="PTHR45138">
    <property type="entry name" value="REGULATORY COMPONENTS OF SENSORY TRANSDUCTION SYSTEM"/>
    <property type="match status" value="1"/>
</dbReference>
<evidence type="ECO:0000256" key="1">
    <source>
        <dbReference type="SAM" id="Phobius"/>
    </source>
</evidence>
<evidence type="ECO:0000256" key="2">
    <source>
        <dbReference type="SAM" id="SignalP"/>
    </source>
</evidence>
<reference evidence="4 5" key="1">
    <citation type="submission" date="2016-10" db="EMBL/GenBank/DDBJ databases">
        <authorList>
            <person name="de Groot N.N."/>
        </authorList>
    </citation>
    <scope>NUCLEOTIDE SEQUENCE [LARGE SCALE GENOMIC DNA]</scope>
    <source>
        <strain evidence="4 5">DSM 2872</strain>
    </source>
</reference>
<feature type="transmembrane region" description="Helical" evidence="1">
    <location>
        <begin position="175"/>
        <end position="196"/>
    </location>
</feature>
<keyword evidence="1" id="KW-1133">Transmembrane helix</keyword>
<dbReference type="GO" id="GO:0043709">
    <property type="term" value="P:cell adhesion involved in single-species biofilm formation"/>
    <property type="evidence" value="ECO:0007669"/>
    <property type="project" value="TreeGrafter"/>
</dbReference>
<feature type="transmembrane region" description="Helical" evidence="1">
    <location>
        <begin position="328"/>
        <end position="351"/>
    </location>
</feature>
<keyword evidence="1" id="KW-0472">Membrane</keyword>
<dbReference type="SMART" id="SM00267">
    <property type="entry name" value="GGDEF"/>
    <property type="match status" value="1"/>
</dbReference>
<name>A0A1H3XTZ3_SELRU</name>
<evidence type="ECO:0000259" key="3">
    <source>
        <dbReference type="PROSITE" id="PS50887"/>
    </source>
</evidence>
<dbReference type="AlphaFoldDB" id="A0A1H3XTZ3"/>
<dbReference type="InterPro" id="IPR043128">
    <property type="entry name" value="Rev_trsase/Diguanyl_cyclase"/>
</dbReference>
<dbReference type="InterPro" id="IPR050469">
    <property type="entry name" value="Diguanylate_Cyclase"/>
</dbReference>
<accession>A0A1H3XTZ3</accession>
<feature type="chain" id="PRO_5010343546" evidence="2">
    <location>
        <begin position="27"/>
        <end position="560"/>
    </location>
</feature>
<evidence type="ECO:0000313" key="4">
    <source>
        <dbReference type="EMBL" id="SEA02012.1"/>
    </source>
</evidence>
<keyword evidence="2" id="KW-0732">Signal</keyword>
<feature type="signal peptide" evidence="2">
    <location>
        <begin position="1"/>
        <end position="26"/>
    </location>
</feature>
<dbReference type="PANTHER" id="PTHR45138:SF9">
    <property type="entry name" value="DIGUANYLATE CYCLASE DGCM-RELATED"/>
    <property type="match status" value="1"/>
</dbReference>
<dbReference type="Proteomes" id="UP000183469">
    <property type="component" value="Unassembled WGS sequence"/>
</dbReference>
<organism evidence="4 5">
    <name type="scientific">Selenomonas ruminantium</name>
    <dbReference type="NCBI Taxonomy" id="971"/>
    <lineage>
        <taxon>Bacteria</taxon>
        <taxon>Bacillati</taxon>
        <taxon>Bacillota</taxon>
        <taxon>Negativicutes</taxon>
        <taxon>Selenomonadales</taxon>
        <taxon>Selenomonadaceae</taxon>
        <taxon>Selenomonas</taxon>
    </lineage>
</organism>
<feature type="transmembrane region" description="Helical" evidence="1">
    <location>
        <begin position="299"/>
        <end position="316"/>
    </location>
</feature>
<feature type="domain" description="GGDEF" evidence="3">
    <location>
        <begin position="432"/>
        <end position="560"/>
    </location>
</feature>
<sequence length="560" mass="63611">MGKSIYRILLCLVLGLGLLAGGSAQAAELEGPWHYYEFTGDPFTAAPNFARQNVESWPLFDLERRPIFKQGTDRLLLAVKVNDTEPQKKILLFMTAKQAVRMWLGDEYFFSAGSFQPQRFDEGSQPYMVHLPEFSGQQLLVIELYAHAAKDLGWFSMFSVDTEQVQMSQLFFSDIPLVIAIPVGLAIIFIMFLYYYFNPQGWKRLYAYITLFMTVFVFWCVSASNVKSLFGDWPRFWWYMLSIFAYLLPITSNLVLLELLKGKKYARMKYVLGANVLLFVTAMTGEALGLHSMNGLMPFFYLLLPFGEGFAIYWCIQAAREGDALCKAVLFPTVAFTVLGLFDGIAGHYHLLPWRMYLTPLGAYAFLYFVICILREQVRHEESLLQQTAGLEQEVAVIQRKSETDALTGCYNRNKLKDLLAAAIAKARKKDIPFGMLMLDIDFFKKINDNYGHDTGDAVLRGFATVVRQQLDKDDPCVRWGGEEFLVLVNSADLTEIKVLAEKIRQQVEGMVFAGHRITCSIGITLWQNEKDTAATLFKRADGALYQAKNNGRNCVVVNM</sequence>
<dbReference type="NCBIfam" id="TIGR00254">
    <property type="entry name" value="GGDEF"/>
    <property type="match status" value="1"/>
</dbReference>
<feature type="transmembrane region" description="Helical" evidence="1">
    <location>
        <begin position="236"/>
        <end position="260"/>
    </location>
</feature>
<dbReference type="GO" id="GO:0052621">
    <property type="term" value="F:diguanylate cyclase activity"/>
    <property type="evidence" value="ECO:0007669"/>
    <property type="project" value="TreeGrafter"/>
</dbReference>
<dbReference type="InterPro" id="IPR029787">
    <property type="entry name" value="Nucleotide_cyclase"/>
</dbReference>
<dbReference type="GO" id="GO:1902201">
    <property type="term" value="P:negative regulation of bacterial-type flagellum-dependent cell motility"/>
    <property type="evidence" value="ECO:0007669"/>
    <property type="project" value="TreeGrafter"/>
</dbReference>
<protein>
    <submittedName>
        <fullName evidence="4">Diguanylate cyclase (GGDEF) domain-containing protein</fullName>
    </submittedName>
</protein>
<dbReference type="PROSITE" id="PS50887">
    <property type="entry name" value="GGDEF"/>
    <property type="match status" value="1"/>
</dbReference>
<feature type="transmembrane region" description="Helical" evidence="1">
    <location>
        <begin position="357"/>
        <end position="374"/>
    </location>
</feature>
<dbReference type="RefSeq" id="WP_074671994.1">
    <property type="nucleotide sequence ID" value="NZ_FNQG01000006.1"/>
</dbReference>
<dbReference type="Pfam" id="PF00990">
    <property type="entry name" value="GGDEF"/>
    <property type="match status" value="1"/>
</dbReference>
<dbReference type="Gene3D" id="3.30.70.270">
    <property type="match status" value="1"/>
</dbReference>
<dbReference type="CDD" id="cd01949">
    <property type="entry name" value="GGDEF"/>
    <property type="match status" value="1"/>
</dbReference>
<feature type="transmembrane region" description="Helical" evidence="1">
    <location>
        <begin position="272"/>
        <end position="293"/>
    </location>
</feature>
<feature type="transmembrane region" description="Helical" evidence="1">
    <location>
        <begin position="205"/>
        <end position="224"/>
    </location>
</feature>
<dbReference type="GO" id="GO:0005886">
    <property type="term" value="C:plasma membrane"/>
    <property type="evidence" value="ECO:0007669"/>
    <property type="project" value="TreeGrafter"/>
</dbReference>
<gene>
    <name evidence="4" type="ORF">SAMN05660648_01601</name>
</gene>
<dbReference type="FunFam" id="3.30.70.270:FF:000001">
    <property type="entry name" value="Diguanylate cyclase domain protein"/>
    <property type="match status" value="1"/>
</dbReference>
<dbReference type="InterPro" id="IPR000160">
    <property type="entry name" value="GGDEF_dom"/>
</dbReference>